<keyword evidence="3" id="KW-1185">Reference proteome</keyword>
<reference evidence="2" key="2">
    <citation type="submission" date="2020-12" db="EMBL/GenBank/DDBJ databases">
        <authorList>
            <person name="Kanost M."/>
        </authorList>
    </citation>
    <scope>NUCLEOTIDE SEQUENCE</scope>
</reference>
<dbReference type="Pfam" id="PF00078">
    <property type="entry name" value="RVT_1"/>
    <property type="match status" value="1"/>
</dbReference>
<name>A0A921Z1G2_MANSE</name>
<organism evidence="2 3">
    <name type="scientific">Manduca sexta</name>
    <name type="common">Tobacco hawkmoth</name>
    <name type="synonym">Tobacco hornworm</name>
    <dbReference type="NCBI Taxonomy" id="7130"/>
    <lineage>
        <taxon>Eukaryota</taxon>
        <taxon>Metazoa</taxon>
        <taxon>Ecdysozoa</taxon>
        <taxon>Arthropoda</taxon>
        <taxon>Hexapoda</taxon>
        <taxon>Insecta</taxon>
        <taxon>Pterygota</taxon>
        <taxon>Neoptera</taxon>
        <taxon>Endopterygota</taxon>
        <taxon>Lepidoptera</taxon>
        <taxon>Glossata</taxon>
        <taxon>Ditrysia</taxon>
        <taxon>Bombycoidea</taxon>
        <taxon>Sphingidae</taxon>
        <taxon>Sphinginae</taxon>
        <taxon>Sphingini</taxon>
        <taxon>Manduca</taxon>
    </lineage>
</organism>
<proteinExistence type="predicted"/>
<accession>A0A921Z1G2</accession>
<reference evidence="2" key="1">
    <citation type="journal article" date="2016" name="Insect Biochem. Mol. Biol.">
        <title>Multifaceted biological insights from a draft genome sequence of the tobacco hornworm moth, Manduca sexta.</title>
        <authorList>
            <person name="Kanost M.R."/>
            <person name="Arrese E.L."/>
            <person name="Cao X."/>
            <person name="Chen Y.R."/>
            <person name="Chellapilla S."/>
            <person name="Goldsmith M.R."/>
            <person name="Grosse-Wilde E."/>
            <person name="Heckel D.G."/>
            <person name="Herndon N."/>
            <person name="Jiang H."/>
            <person name="Papanicolaou A."/>
            <person name="Qu J."/>
            <person name="Soulages J.L."/>
            <person name="Vogel H."/>
            <person name="Walters J."/>
            <person name="Waterhouse R.M."/>
            <person name="Ahn S.J."/>
            <person name="Almeida F.C."/>
            <person name="An C."/>
            <person name="Aqrawi P."/>
            <person name="Bretschneider A."/>
            <person name="Bryant W.B."/>
            <person name="Bucks S."/>
            <person name="Chao H."/>
            <person name="Chevignon G."/>
            <person name="Christen J.M."/>
            <person name="Clarke D.F."/>
            <person name="Dittmer N.T."/>
            <person name="Ferguson L.C.F."/>
            <person name="Garavelou S."/>
            <person name="Gordon K.H.J."/>
            <person name="Gunaratna R.T."/>
            <person name="Han Y."/>
            <person name="Hauser F."/>
            <person name="He Y."/>
            <person name="Heidel-Fischer H."/>
            <person name="Hirsh A."/>
            <person name="Hu Y."/>
            <person name="Jiang H."/>
            <person name="Kalra D."/>
            <person name="Klinner C."/>
            <person name="Konig C."/>
            <person name="Kovar C."/>
            <person name="Kroll A.R."/>
            <person name="Kuwar S.S."/>
            <person name="Lee S.L."/>
            <person name="Lehman R."/>
            <person name="Li K."/>
            <person name="Li Z."/>
            <person name="Liang H."/>
            <person name="Lovelace S."/>
            <person name="Lu Z."/>
            <person name="Mansfield J.H."/>
            <person name="McCulloch K.J."/>
            <person name="Mathew T."/>
            <person name="Morton B."/>
            <person name="Muzny D.M."/>
            <person name="Neunemann D."/>
            <person name="Ongeri F."/>
            <person name="Pauchet Y."/>
            <person name="Pu L.L."/>
            <person name="Pyrousis I."/>
            <person name="Rao X.J."/>
            <person name="Redding A."/>
            <person name="Roesel C."/>
            <person name="Sanchez-Gracia A."/>
            <person name="Schaack S."/>
            <person name="Shukla A."/>
            <person name="Tetreau G."/>
            <person name="Wang Y."/>
            <person name="Xiong G.H."/>
            <person name="Traut W."/>
            <person name="Walsh T.K."/>
            <person name="Worley K.C."/>
            <person name="Wu D."/>
            <person name="Wu W."/>
            <person name="Wu Y.Q."/>
            <person name="Zhang X."/>
            <person name="Zou Z."/>
            <person name="Zucker H."/>
            <person name="Briscoe A.D."/>
            <person name="Burmester T."/>
            <person name="Clem R.J."/>
            <person name="Feyereisen R."/>
            <person name="Grimmelikhuijzen C.J.P."/>
            <person name="Hamodrakas S.J."/>
            <person name="Hansson B.S."/>
            <person name="Huguet E."/>
            <person name="Jermiin L.S."/>
            <person name="Lan Q."/>
            <person name="Lehman H.K."/>
            <person name="Lorenzen M."/>
            <person name="Merzendorfer H."/>
            <person name="Michalopoulos I."/>
            <person name="Morton D.B."/>
            <person name="Muthukrishnan S."/>
            <person name="Oakeshott J.G."/>
            <person name="Palmer W."/>
            <person name="Park Y."/>
            <person name="Passarelli A.L."/>
            <person name="Rozas J."/>
            <person name="Schwartz L.M."/>
            <person name="Smith W."/>
            <person name="Southgate A."/>
            <person name="Vilcinskas A."/>
            <person name="Vogt R."/>
            <person name="Wang P."/>
            <person name="Werren J."/>
            <person name="Yu X.Q."/>
            <person name="Zhou J.J."/>
            <person name="Brown S.J."/>
            <person name="Scherer S.E."/>
            <person name="Richards S."/>
            <person name="Blissard G.W."/>
        </authorList>
    </citation>
    <scope>NUCLEOTIDE SEQUENCE</scope>
</reference>
<evidence type="ECO:0000313" key="3">
    <source>
        <dbReference type="Proteomes" id="UP000791440"/>
    </source>
</evidence>
<evidence type="ECO:0000313" key="2">
    <source>
        <dbReference type="EMBL" id="KAG6449746.1"/>
    </source>
</evidence>
<protein>
    <recommendedName>
        <fullName evidence="1">Reverse transcriptase domain-containing protein</fullName>
    </recommendedName>
</protein>
<comment type="caution">
    <text evidence="2">The sequence shown here is derived from an EMBL/GenBank/DDBJ whole genome shotgun (WGS) entry which is preliminary data.</text>
</comment>
<dbReference type="AlphaFoldDB" id="A0A921Z1G2"/>
<dbReference type="Proteomes" id="UP000791440">
    <property type="component" value="Unassembled WGS sequence"/>
</dbReference>
<dbReference type="InterPro" id="IPR000477">
    <property type="entry name" value="RT_dom"/>
</dbReference>
<sequence length="242" mass="27933">MTKAYDKVQFKILLNKLHGIGIRGKSHDWFKSYLQNRSQIVEIDNYNHATNEIQKIFSLSKNIHASIPQGSVIGCLLFLIYINDLPKILDWPCVLFADDISLLTSCKSHTNLNEKICNILSKTENWMTSHNLQLNYQKTKLITFHPPQKQPLNIDISYKGTTLELVKNVTLLGLDIDSHINWKQHIQKISKFTYALYEIKKTTDVKTALSSYYAYAYSWLSYGVILWGNSTDAQILFTLQKN</sequence>
<dbReference type="EMBL" id="JH668378">
    <property type="protein sequence ID" value="KAG6449746.1"/>
    <property type="molecule type" value="Genomic_DNA"/>
</dbReference>
<dbReference type="PROSITE" id="PS50878">
    <property type="entry name" value="RT_POL"/>
    <property type="match status" value="1"/>
</dbReference>
<gene>
    <name evidence="2" type="ORF">O3G_MSEX006201</name>
</gene>
<evidence type="ECO:0000259" key="1">
    <source>
        <dbReference type="PROSITE" id="PS50878"/>
    </source>
</evidence>
<dbReference type="PANTHER" id="PTHR33332">
    <property type="entry name" value="REVERSE TRANSCRIPTASE DOMAIN-CONTAINING PROTEIN"/>
    <property type="match status" value="1"/>
</dbReference>
<feature type="domain" description="Reverse transcriptase" evidence="1">
    <location>
        <begin position="1"/>
        <end position="163"/>
    </location>
</feature>